<protein>
    <recommendedName>
        <fullName evidence="3">Nucleotidyl transferase AbiEii/AbiGii toxin family protein</fullName>
    </recommendedName>
</protein>
<dbReference type="Proteomes" id="UP000324758">
    <property type="component" value="Unassembled WGS sequence"/>
</dbReference>
<evidence type="ECO:0000313" key="2">
    <source>
        <dbReference type="Proteomes" id="UP000324758"/>
    </source>
</evidence>
<dbReference type="AlphaFoldDB" id="A0A5D3K7K2"/>
<keyword evidence="2" id="KW-1185">Reference proteome</keyword>
<organism evidence="1 2">
    <name type="scientific">Bradyrhizobium rifense</name>
    <dbReference type="NCBI Taxonomy" id="515499"/>
    <lineage>
        <taxon>Bacteria</taxon>
        <taxon>Pseudomonadati</taxon>
        <taxon>Pseudomonadota</taxon>
        <taxon>Alphaproteobacteria</taxon>
        <taxon>Hyphomicrobiales</taxon>
        <taxon>Nitrobacteraceae</taxon>
        <taxon>Bradyrhizobium</taxon>
    </lineage>
</organism>
<dbReference type="OrthoDB" id="7478245at2"/>
<comment type="caution">
    <text evidence="1">The sequence shown here is derived from an EMBL/GenBank/DDBJ whole genome shotgun (WGS) entry which is preliminary data.</text>
</comment>
<gene>
    <name evidence="1" type="ORF">FXB40_28910</name>
</gene>
<dbReference type="EMBL" id="VSSS01000046">
    <property type="protein sequence ID" value="TYL91324.1"/>
    <property type="molecule type" value="Genomic_DNA"/>
</dbReference>
<accession>A0A5D3K7K2</accession>
<dbReference type="RefSeq" id="WP_148775516.1">
    <property type="nucleotide sequence ID" value="NZ_VSSS01000046.1"/>
</dbReference>
<name>A0A5D3K7K2_9BRAD</name>
<sequence>MTDAHPGAHLSEPEVAKLLKLLEGVNAVLVGGQALAIWSRLFLKVRPVIAGFYSISSEDLDVFGNVNAAKAFAEGIDESVVHIPKSFDNNTPNAAVVTGKIGDRLIRIDFMRSILGVEDRSIREKYVTLRRQLPDGKTINIIVLHPLDCLKSRISNINDLGRRDPHSISSARAAMYVLEAFIDELLAKGQIKEAQDILLELGFVARDRCFGKPVHAEFGIDPRVIMTRYIYHPHFDKRWLENQLRKSLGRLERSAVVAAKRIESKKQPTSTDLPSRLSD</sequence>
<reference evidence="1 2" key="1">
    <citation type="submission" date="2019-08" db="EMBL/GenBank/DDBJ databases">
        <title>Bradyrhizobium hipponensis sp. nov., a rhizobium isolated from a Lupinus angustifolius root nodule in Tunisia.</title>
        <authorList>
            <person name="Off K."/>
            <person name="Rejili M."/>
            <person name="Mars M."/>
            <person name="Brachmann A."/>
            <person name="Marin M."/>
        </authorList>
    </citation>
    <scope>NUCLEOTIDE SEQUENCE [LARGE SCALE GENOMIC DNA]</scope>
    <source>
        <strain evidence="1 2">CTAW71</strain>
    </source>
</reference>
<evidence type="ECO:0000313" key="1">
    <source>
        <dbReference type="EMBL" id="TYL91324.1"/>
    </source>
</evidence>
<evidence type="ECO:0008006" key="3">
    <source>
        <dbReference type="Google" id="ProtNLM"/>
    </source>
</evidence>
<proteinExistence type="predicted"/>